<evidence type="ECO:0000256" key="1">
    <source>
        <dbReference type="ARBA" id="ARBA00000705"/>
    </source>
</evidence>
<name>A0A2W5IFQ3_9ACTN</name>
<sequence length="545" mass="57941">MKRKHTPFYIMASATHTDTYTITKNLLHSLKDAGYTVGIFRPLNPLASTSTDVFLHMLVDESNTSLSYDDCTGVDYLTAVTDRNAALSTIIARFAAVQDTCDIVLILGSDYSANMAGECDLNATIAMNLGAHLLLVESFNGQDAATFQSVCRATVQYLRDNHHAPAALIIDAASADDTASANAASTNAALADALELPVFTAADFSTDALLELPAPTAVTPHMFQYQLLERAKANKKHIVLPEGDDDRILKAAHIILREGFADLTILGDPDTIRTRAQQLGLDLSAATLLDPTHYEGLDEFVETYYELRKHKGISMDDARQKLQDISYFATMMVHLGKADGMVSGAAHTTAHTIRPSFEIIKTKPGVSTVSSIFLMCLQDHVLAFGDCAVNIDPNPTQLADIAVSSAETASQFGVEPRVALLSYSTGTSGSGAAVDKVRDAVTLAKENGMAYPIDGPIQFDAAVDATVAAAKAPDSPVAGRATVLVFPDLNTGNNTYKAVQRTAGAVAVGPILQGLKKPINDLSRGALVDDIVNTVAVTAVQAQNI</sequence>
<dbReference type="EMBL" id="QFOZ01000004">
    <property type="protein sequence ID" value="PZP89184.1"/>
    <property type="molecule type" value="Genomic_DNA"/>
</dbReference>
<dbReference type="SUPFAM" id="SSF53659">
    <property type="entry name" value="Isocitrate/Isopropylmalate dehydrogenase-like"/>
    <property type="match status" value="1"/>
</dbReference>
<dbReference type="NCBIfam" id="TIGR00651">
    <property type="entry name" value="pta"/>
    <property type="match status" value="1"/>
</dbReference>
<keyword evidence="6" id="KW-0012">Acyltransferase</keyword>
<dbReference type="Gene3D" id="3.40.50.10750">
    <property type="entry name" value="Isocitrate/Isopropylmalate dehydrogenase-like"/>
    <property type="match status" value="1"/>
</dbReference>
<dbReference type="FunFam" id="3.40.50.10750:FF:000001">
    <property type="entry name" value="Phosphate acetyltransferase"/>
    <property type="match status" value="1"/>
</dbReference>
<dbReference type="Pfam" id="PF01515">
    <property type="entry name" value="PTA_PTB"/>
    <property type="match status" value="1"/>
</dbReference>
<dbReference type="InterPro" id="IPR027417">
    <property type="entry name" value="P-loop_NTPase"/>
</dbReference>
<evidence type="ECO:0000256" key="6">
    <source>
        <dbReference type="ARBA" id="ARBA00023315"/>
    </source>
</evidence>
<protein>
    <recommendedName>
        <fullName evidence="4">Phosphate acetyltransferase</fullName>
        <ecNumber evidence="3">2.3.1.8</ecNumber>
    </recommendedName>
    <alternativeName>
        <fullName evidence="7">Phosphotransacetylase</fullName>
    </alternativeName>
</protein>
<dbReference type="NCBIfam" id="NF004167">
    <property type="entry name" value="PRK05632.1"/>
    <property type="match status" value="1"/>
</dbReference>
<dbReference type="GO" id="GO:0008959">
    <property type="term" value="F:phosphate acetyltransferase activity"/>
    <property type="evidence" value="ECO:0007669"/>
    <property type="project" value="UniProtKB-EC"/>
</dbReference>
<dbReference type="NCBIfam" id="NF007233">
    <property type="entry name" value="PRK09653.1"/>
    <property type="match status" value="1"/>
</dbReference>
<evidence type="ECO:0000313" key="11">
    <source>
        <dbReference type="Proteomes" id="UP000248606"/>
    </source>
</evidence>
<keyword evidence="5 10" id="KW-0808">Transferase</keyword>
<dbReference type="InterPro" id="IPR002505">
    <property type="entry name" value="PTA_PTB"/>
</dbReference>
<reference evidence="10 11" key="1">
    <citation type="submission" date="2017-08" db="EMBL/GenBank/DDBJ databases">
        <title>Infants hospitalized years apart are colonized by the same room-sourced microbial strains.</title>
        <authorList>
            <person name="Brooks B."/>
            <person name="Olm M.R."/>
            <person name="Firek B.A."/>
            <person name="Baker R."/>
            <person name="Thomas B.C."/>
            <person name="Morowitz M.J."/>
            <person name="Banfield J.F."/>
        </authorList>
    </citation>
    <scope>NUCLEOTIDE SEQUENCE [LARGE SCALE GENOMIC DNA]</scope>
    <source>
        <strain evidence="10">S2_006_000_R1_57</strain>
    </source>
</reference>
<dbReference type="Pfam" id="PF13500">
    <property type="entry name" value="AAA_26"/>
    <property type="match status" value="1"/>
</dbReference>
<comment type="pathway">
    <text evidence="2">Metabolic intermediate biosynthesis; acetyl-CoA biosynthesis; acetyl-CoA from acetate: step 2/2.</text>
</comment>
<evidence type="ECO:0000256" key="7">
    <source>
        <dbReference type="ARBA" id="ARBA00031108"/>
    </source>
</evidence>
<dbReference type="PANTHER" id="PTHR43356">
    <property type="entry name" value="PHOSPHATE ACETYLTRANSFERASE"/>
    <property type="match status" value="1"/>
</dbReference>
<dbReference type="SUPFAM" id="SSF52540">
    <property type="entry name" value="P-loop containing nucleoside triphosphate hydrolases"/>
    <property type="match status" value="1"/>
</dbReference>
<dbReference type="Gene3D" id="3.40.50.300">
    <property type="entry name" value="P-loop containing nucleotide triphosphate hydrolases"/>
    <property type="match status" value="1"/>
</dbReference>
<evidence type="ECO:0000256" key="8">
    <source>
        <dbReference type="ARBA" id="ARBA00049955"/>
    </source>
</evidence>
<accession>A0A2W5IFQ3</accession>
<dbReference type="AlphaFoldDB" id="A0A2W5IFQ3"/>
<comment type="caution">
    <text evidence="10">The sequence shown here is derived from an EMBL/GenBank/DDBJ whole genome shotgun (WGS) entry which is preliminary data.</text>
</comment>
<dbReference type="EC" id="2.3.1.8" evidence="3"/>
<evidence type="ECO:0000259" key="9">
    <source>
        <dbReference type="Pfam" id="PF01515"/>
    </source>
</evidence>
<dbReference type="Gene3D" id="3.40.50.10950">
    <property type="match status" value="1"/>
</dbReference>
<dbReference type="InterPro" id="IPR050500">
    <property type="entry name" value="Phos_Acetyltrans/Butyryltrans"/>
</dbReference>
<dbReference type="InterPro" id="IPR004614">
    <property type="entry name" value="P_AcTrfase"/>
</dbReference>
<comment type="function">
    <text evidence="8">Involved in acetate metabolism.</text>
</comment>
<gene>
    <name evidence="10" type="ORF">DI579_04185</name>
</gene>
<feature type="domain" description="Phosphate acetyl/butaryl transferase" evidence="9">
    <location>
        <begin position="222"/>
        <end position="539"/>
    </location>
</feature>
<comment type="catalytic activity">
    <reaction evidence="1">
        <text>acetyl-CoA + phosphate = acetyl phosphate + CoA</text>
        <dbReference type="Rhea" id="RHEA:19521"/>
        <dbReference type="ChEBI" id="CHEBI:22191"/>
        <dbReference type="ChEBI" id="CHEBI:43474"/>
        <dbReference type="ChEBI" id="CHEBI:57287"/>
        <dbReference type="ChEBI" id="CHEBI:57288"/>
        <dbReference type="EC" id="2.3.1.8"/>
    </reaction>
</comment>
<evidence type="ECO:0000256" key="5">
    <source>
        <dbReference type="ARBA" id="ARBA00022679"/>
    </source>
</evidence>
<dbReference type="PANTHER" id="PTHR43356:SF3">
    <property type="entry name" value="PHOSPHATE ACETYLTRANSFERASE"/>
    <property type="match status" value="1"/>
</dbReference>
<evidence type="ECO:0000256" key="4">
    <source>
        <dbReference type="ARBA" id="ARBA00021528"/>
    </source>
</evidence>
<evidence type="ECO:0000256" key="2">
    <source>
        <dbReference type="ARBA" id="ARBA00004989"/>
    </source>
</evidence>
<evidence type="ECO:0000256" key="3">
    <source>
        <dbReference type="ARBA" id="ARBA00012707"/>
    </source>
</evidence>
<dbReference type="InterPro" id="IPR042112">
    <property type="entry name" value="P_AcTrfase_dom2"/>
</dbReference>
<dbReference type="InterPro" id="IPR042113">
    <property type="entry name" value="P_AcTrfase_dom1"/>
</dbReference>
<dbReference type="RefSeq" id="WP_303678761.1">
    <property type="nucleotide sequence ID" value="NZ_QFOZ01000004.1"/>
</dbReference>
<organism evidence="10 11">
    <name type="scientific">Lawsonella clevelandensis</name>
    <dbReference type="NCBI Taxonomy" id="1528099"/>
    <lineage>
        <taxon>Bacteria</taxon>
        <taxon>Bacillati</taxon>
        <taxon>Actinomycetota</taxon>
        <taxon>Actinomycetes</taxon>
        <taxon>Mycobacteriales</taxon>
        <taxon>Lawsonellaceae</taxon>
        <taxon>Lawsonella</taxon>
    </lineage>
</organism>
<dbReference type="Proteomes" id="UP000248606">
    <property type="component" value="Unassembled WGS sequence"/>
</dbReference>
<proteinExistence type="predicted"/>
<evidence type="ECO:0000313" key="10">
    <source>
        <dbReference type="EMBL" id="PZP89184.1"/>
    </source>
</evidence>